<feature type="domain" description="4Fe-4S ferredoxin-type" evidence="8">
    <location>
        <begin position="295"/>
        <end position="324"/>
    </location>
</feature>
<dbReference type="PROSITE" id="PS00198">
    <property type="entry name" value="4FE4S_FER_1"/>
    <property type="match status" value="1"/>
</dbReference>
<dbReference type="InterPro" id="IPR017896">
    <property type="entry name" value="4Fe4S_Fe-S-bd"/>
</dbReference>
<dbReference type="GO" id="GO:0051539">
    <property type="term" value="F:4 iron, 4 sulfur cluster binding"/>
    <property type="evidence" value="ECO:0007669"/>
    <property type="project" value="UniProtKB-KW"/>
</dbReference>
<dbReference type="SUPFAM" id="SSF100950">
    <property type="entry name" value="NagB/RpiA/CoA transferase-like"/>
    <property type="match status" value="1"/>
</dbReference>
<dbReference type="PANTHER" id="PTHR47153:SF2">
    <property type="entry name" value="LACTATE UTILIZATION PROTEIN B"/>
    <property type="match status" value="1"/>
</dbReference>
<keyword evidence="5" id="KW-0249">Electron transport</keyword>
<dbReference type="InterPro" id="IPR009051">
    <property type="entry name" value="Helical_ferredxn"/>
</dbReference>
<dbReference type="OrthoDB" id="9782337at2"/>
<organism evidence="9 10">
    <name type="scientific">Prevotella amnii DNF00058</name>
    <dbReference type="NCBI Taxonomy" id="1401066"/>
    <lineage>
        <taxon>Bacteria</taxon>
        <taxon>Pseudomonadati</taxon>
        <taxon>Bacteroidota</taxon>
        <taxon>Bacteroidia</taxon>
        <taxon>Bacteroidales</taxon>
        <taxon>Prevotellaceae</taxon>
        <taxon>Prevotella</taxon>
    </lineage>
</organism>
<dbReference type="GO" id="GO:0046872">
    <property type="term" value="F:metal ion binding"/>
    <property type="evidence" value="ECO:0007669"/>
    <property type="project" value="UniProtKB-KW"/>
</dbReference>
<protein>
    <submittedName>
        <fullName evidence="9">4Fe-4S ferredoxin</fullName>
    </submittedName>
</protein>
<keyword evidence="10" id="KW-1185">Reference proteome</keyword>
<comment type="caution">
    <text evidence="9">The sequence shown here is derived from an EMBL/GenBank/DDBJ whole genome shotgun (WGS) entry which is preliminary data.</text>
</comment>
<evidence type="ECO:0000256" key="2">
    <source>
        <dbReference type="ARBA" id="ARBA00022485"/>
    </source>
</evidence>
<evidence type="ECO:0000256" key="3">
    <source>
        <dbReference type="ARBA" id="ARBA00022723"/>
    </source>
</evidence>
<sequence>MSTYHSIKAAEFLKDKKKIARHDKTFWELRQKRDDAAMALPEWEELRELSSKIKAHTITHLADYIEQFVSNLEKNGVTVHYANDAQEFNEIAYGILETKKVSKLIKSKSMLTEECEMNKYLIKRGIDVVEGDLGERILQLMHMKPSHIVVPASHISREDIGKTFERLGISYDKGNYDPTYLTHAARLSLRHEFETAQAGMTGCNFGIAATGDCVVCTNEGNADMSTSLPKLHIVAMGIEKIIPNYDALAVFHRLLARSGTGQPSTAFTSHFRKARPDGEMHVILVDNGRSNMLRDKEHWNSLKCIRCGACMNTCPVYRRSTGYSYSYFIPGPIGVNLGMLHDPHKYSGNVSACSLCLSCDHVCPAKVDPGSQIYDWRQRLRMYGTANTEKMVMAEGMKTIFSRFSIYDAITKNASLANYIPDKWLNNKTLNPWSIGHTTPTVAKMPFHVIFKKAMKELKEEKCKNQ</sequence>
<evidence type="ECO:0000256" key="4">
    <source>
        <dbReference type="ARBA" id="ARBA00022737"/>
    </source>
</evidence>
<dbReference type="Gene3D" id="3.40.50.10420">
    <property type="entry name" value="NagB/RpiA/CoA transferase-like"/>
    <property type="match status" value="1"/>
</dbReference>
<dbReference type="SUPFAM" id="SSF46548">
    <property type="entry name" value="alpha-helical ferredoxin"/>
    <property type="match status" value="1"/>
</dbReference>
<reference evidence="9 10" key="1">
    <citation type="submission" date="2014-07" db="EMBL/GenBank/DDBJ databases">
        <authorList>
            <person name="McCorrison J."/>
            <person name="Sanka R."/>
            <person name="Torralba M."/>
            <person name="Gillis M."/>
            <person name="Haft D.H."/>
            <person name="Methe B."/>
            <person name="Sutton G."/>
            <person name="Nelson K.E."/>
        </authorList>
    </citation>
    <scope>NUCLEOTIDE SEQUENCE [LARGE SCALE GENOMIC DNA]</scope>
    <source>
        <strain evidence="9 10">DNF00058</strain>
    </source>
</reference>
<dbReference type="PROSITE" id="PS51379">
    <property type="entry name" value="4FE4S_FER_2"/>
    <property type="match status" value="1"/>
</dbReference>
<evidence type="ECO:0000256" key="6">
    <source>
        <dbReference type="ARBA" id="ARBA00023004"/>
    </source>
</evidence>
<dbReference type="EMBL" id="JRNU01000010">
    <property type="protein sequence ID" value="KGF52595.1"/>
    <property type="molecule type" value="Genomic_DNA"/>
</dbReference>
<dbReference type="RefSeq" id="WP_036854600.1">
    <property type="nucleotide sequence ID" value="NZ_JRNU01000010.1"/>
</dbReference>
<dbReference type="Pfam" id="PF02589">
    <property type="entry name" value="LUD_dom"/>
    <property type="match status" value="1"/>
</dbReference>
<dbReference type="InterPro" id="IPR017900">
    <property type="entry name" value="4Fe4S_Fe_S_CS"/>
</dbReference>
<keyword evidence="2" id="KW-0004">4Fe-4S</keyword>
<dbReference type="PANTHER" id="PTHR47153">
    <property type="entry name" value="LACTATE UTILIZATION PROTEIN B"/>
    <property type="match status" value="1"/>
</dbReference>
<keyword evidence="3" id="KW-0479">Metal-binding</keyword>
<dbReference type="InterPro" id="IPR004452">
    <property type="entry name" value="LutB/LldF"/>
</dbReference>
<evidence type="ECO:0000313" key="9">
    <source>
        <dbReference type="EMBL" id="KGF52595.1"/>
    </source>
</evidence>
<accession>A0A096B0F6</accession>
<dbReference type="InterPro" id="IPR024185">
    <property type="entry name" value="FTHF_cligase-like_sf"/>
</dbReference>
<dbReference type="InterPro" id="IPR037171">
    <property type="entry name" value="NagB/RpiA_transferase-like"/>
</dbReference>
<gene>
    <name evidence="9" type="ORF">HMPREF9302_03225</name>
</gene>
<proteinExistence type="predicted"/>
<evidence type="ECO:0000313" key="10">
    <source>
        <dbReference type="Proteomes" id="UP000029614"/>
    </source>
</evidence>
<evidence type="ECO:0000256" key="1">
    <source>
        <dbReference type="ARBA" id="ARBA00022448"/>
    </source>
</evidence>
<keyword evidence="1" id="KW-0813">Transport</keyword>
<dbReference type="Pfam" id="PF13183">
    <property type="entry name" value="Fer4_8"/>
    <property type="match status" value="1"/>
</dbReference>
<dbReference type="InterPro" id="IPR003741">
    <property type="entry name" value="LUD_dom"/>
</dbReference>
<evidence type="ECO:0000256" key="7">
    <source>
        <dbReference type="ARBA" id="ARBA00023014"/>
    </source>
</evidence>
<keyword evidence="6" id="KW-0408">Iron</keyword>
<dbReference type="Gene3D" id="1.10.1060.10">
    <property type="entry name" value="Alpha-helical ferredoxin"/>
    <property type="match status" value="1"/>
</dbReference>
<dbReference type="AlphaFoldDB" id="A0A096B0F6"/>
<dbReference type="Proteomes" id="UP000029614">
    <property type="component" value="Unassembled WGS sequence"/>
</dbReference>
<dbReference type="GO" id="GO:0006089">
    <property type="term" value="P:lactate metabolic process"/>
    <property type="evidence" value="ECO:0007669"/>
    <property type="project" value="InterPro"/>
</dbReference>
<evidence type="ECO:0000256" key="5">
    <source>
        <dbReference type="ARBA" id="ARBA00022982"/>
    </source>
</evidence>
<name>A0A096B0F6_9BACT</name>
<keyword evidence="7" id="KW-0411">Iron-sulfur</keyword>
<keyword evidence="4" id="KW-0677">Repeat</keyword>
<evidence type="ECO:0000259" key="8">
    <source>
        <dbReference type="PROSITE" id="PS51379"/>
    </source>
</evidence>